<evidence type="ECO:0000313" key="6">
    <source>
        <dbReference type="Proteomes" id="UP001427805"/>
    </source>
</evidence>
<feature type="region of interest" description="Disordered" evidence="3">
    <location>
        <begin position="115"/>
        <end position="145"/>
    </location>
</feature>
<feature type="compositionally biased region" description="Acidic residues" evidence="3">
    <location>
        <begin position="132"/>
        <end position="145"/>
    </location>
</feature>
<dbReference type="Pfam" id="PF08797">
    <property type="entry name" value="HIRAN"/>
    <property type="match status" value="1"/>
</dbReference>
<evidence type="ECO:0000259" key="4">
    <source>
        <dbReference type="Pfam" id="PF08797"/>
    </source>
</evidence>
<keyword evidence="2" id="KW-0378">Hydrolase</keyword>
<evidence type="ECO:0000256" key="1">
    <source>
        <dbReference type="ARBA" id="ARBA00022723"/>
    </source>
</evidence>
<dbReference type="InterPro" id="IPR014905">
    <property type="entry name" value="HIRAN"/>
</dbReference>
<comment type="caution">
    <text evidence="5">The sequence shown here is derived from an EMBL/GenBank/DDBJ whole genome shotgun (WGS) entry which is preliminary data.</text>
</comment>
<evidence type="ECO:0000313" key="5">
    <source>
        <dbReference type="EMBL" id="MEN3748005.1"/>
    </source>
</evidence>
<evidence type="ECO:0000256" key="3">
    <source>
        <dbReference type="SAM" id="MobiDB-lite"/>
    </source>
</evidence>
<reference evidence="5 6" key="1">
    <citation type="submission" date="2024-05" db="EMBL/GenBank/DDBJ databases">
        <title>Sphingomonas sp. HF-S3 16S ribosomal RNA gene Genome sequencing and assembly.</title>
        <authorList>
            <person name="Lee H."/>
        </authorList>
    </citation>
    <scope>NUCLEOTIDE SEQUENCE [LARGE SCALE GENOMIC DNA]</scope>
    <source>
        <strain evidence="5 6">HF-S3</strain>
    </source>
</reference>
<accession>A0ABV0BA19</accession>
<feature type="domain" description="HIRAN" evidence="4">
    <location>
        <begin position="44"/>
        <end position="88"/>
    </location>
</feature>
<dbReference type="Proteomes" id="UP001427805">
    <property type="component" value="Unassembled WGS sequence"/>
</dbReference>
<organism evidence="5 6">
    <name type="scientific">Sphingomonas rustica</name>
    <dbReference type="NCBI Taxonomy" id="3103142"/>
    <lineage>
        <taxon>Bacteria</taxon>
        <taxon>Pseudomonadati</taxon>
        <taxon>Pseudomonadota</taxon>
        <taxon>Alphaproteobacteria</taxon>
        <taxon>Sphingomonadales</taxon>
        <taxon>Sphingomonadaceae</taxon>
        <taxon>Sphingomonas</taxon>
    </lineage>
</organism>
<evidence type="ECO:0000256" key="2">
    <source>
        <dbReference type="ARBA" id="ARBA00022801"/>
    </source>
</evidence>
<dbReference type="RefSeq" id="WP_346247021.1">
    <property type="nucleotide sequence ID" value="NZ_JBDIZK010000007.1"/>
</dbReference>
<sequence length="145" mass="15657">MGFDERAGYFPAMDERELSLAVVGITHPNADKARSNRRFELALCVPGEPIDLRPEPKNPHDAHAVAVFSVRGTQLGYLTAERAPWIGGKIKAGEEYQAIFQEAGATSAVIRLRFGGGAPALPPRRDPPGPPDDFEPDPDGPEWGA</sequence>
<protein>
    <submittedName>
        <fullName evidence="5">HIRAN domain-containing protein</fullName>
    </submittedName>
</protein>
<keyword evidence="1" id="KW-0479">Metal-binding</keyword>
<keyword evidence="6" id="KW-1185">Reference proteome</keyword>
<name>A0ABV0BA19_9SPHN</name>
<proteinExistence type="predicted"/>
<dbReference type="Gene3D" id="3.30.70.2330">
    <property type="match status" value="1"/>
</dbReference>
<gene>
    <name evidence="5" type="ORF">TPR58_12585</name>
</gene>
<dbReference type="EMBL" id="JBDIZK010000007">
    <property type="protein sequence ID" value="MEN3748005.1"/>
    <property type="molecule type" value="Genomic_DNA"/>
</dbReference>